<protein>
    <submittedName>
        <fullName evidence="2">Uncharacterized protein</fullName>
    </submittedName>
</protein>
<evidence type="ECO:0000256" key="1">
    <source>
        <dbReference type="SAM" id="MobiDB-lite"/>
    </source>
</evidence>
<gene>
    <name evidence="2" type="ORF">HID58_061570</name>
</gene>
<proteinExistence type="predicted"/>
<reference evidence="2 3" key="1">
    <citation type="submission" date="2021-05" db="EMBL/GenBank/DDBJ databases">
        <title>Genome Assembly of Synthetic Allotetraploid Brassica napus Reveals Homoeologous Exchanges between Subgenomes.</title>
        <authorList>
            <person name="Davis J.T."/>
        </authorList>
    </citation>
    <scope>NUCLEOTIDE SEQUENCE [LARGE SCALE GENOMIC DNA]</scope>
    <source>
        <strain evidence="3">cv. Da-Ae</strain>
        <tissue evidence="2">Seedling</tissue>
    </source>
</reference>
<sequence>FHISPTKVPYEDFSNEQGNSNGCAEKKLFENNYSRAKIFINQAKSLDIDLGCLNQVLIMIDFVANEETVKKLHKKLALFFISDKNKFNGAKGTF</sequence>
<evidence type="ECO:0000313" key="2">
    <source>
        <dbReference type="EMBL" id="KAH0885474.1"/>
    </source>
</evidence>
<dbReference type="EMBL" id="JAGKQM010000014">
    <property type="protein sequence ID" value="KAH0885474.1"/>
    <property type="molecule type" value="Genomic_DNA"/>
</dbReference>
<evidence type="ECO:0000313" key="3">
    <source>
        <dbReference type="Proteomes" id="UP000824890"/>
    </source>
</evidence>
<comment type="caution">
    <text evidence="2">The sequence shown here is derived from an EMBL/GenBank/DDBJ whole genome shotgun (WGS) entry which is preliminary data.</text>
</comment>
<name>A0ABQ7ZZ27_BRANA</name>
<keyword evidence="3" id="KW-1185">Reference proteome</keyword>
<feature type="non-terminal residue" evidence="2">
    <location>
        <position position="1"/>
    </location>
</feature>
<feature type="region of interest" description="Disordered" evidence="1">
    <location>
        <begin position="1"/>
        <end position="20"/>
    </location>
</feature>
<accession>A0ABQ7ZZ27</accession>
<dbReference type="Proteomes" id="UP000824890">
    <property type="component" value="Unassembled WGS sequence"/>
</dbReference>
<organism evidence="2 3">
    <name type="scientific">Brassica napus</name>
    <name type="common">Rape</name>
    <dbReference type="NCBI Taxonomy" id="3708"/>
    <lineage>
        <taxon>Eukaryota</taxon>
        <taxon>Viridiplantae</taxon>
        <taxon>Streptophyta</taxon>
        <taxon>Embryophyta</taxon>
        <taxon>Tracheophyta</taxon>
        <taxon>Spermatophyta</taxon>
        <taxon>Magnoliopsida</taxon>
        <taxon>eudicotyledons</taxon>
        <taxon>Gunneridae</taxon>
        <taxon>Pentapetalae</taxon>
        <taxon>rosids</taxon>
        <taxon>malvids</taxon>
        <taxon>Brassicales</taxon>
        <taxon>Brassicaceae</taxon>
        <taxon>Brassiceae</taxon>
        <taxon>Brassica</taxon>
    </lineage>
</organism>